<dbReference type="Proteomes" id="UP000006526">
    <property type="component" value="Segment"/>
</dbReference>
<dbReference type="OrthoDB" id="29156at10239"/>
<sequence length="157" mass="18074">MSDLSLSKNNNQNPKSLKKYLRKQYLLFHKEPMSVRIVRTRSGEDIICDLYEVTTKDEPDKAVAFQLNSPYTVWLEGRNDPKLLVENDEQEVVNKVSDPDIFFQPWVPLSSNKQILLKLEEVVTAYETYPEVIDKYNSLVEADGGNTNQTNSSKSEE</sequence>
<name>E3SKK6_9CAUD</name>
<proteinExistence type="predicted"/>
<accession>E3SKK6</accession>
<keyword evidence="2" id="KW-1185">Reference proteome</keyword>
<dbReference type="Gene3D" id="2.30.30.100">
    <property type="match status" value="1"/>
</dbReference>
<evidence type="ECO:0000313" key="1">
    <source>
        <dbReference type="EMBL" id="ADO97904.1"/>
    </source>
</evidence>
<dbReference type="GeneID" id="10329199"/>
<organism evidence="1 2">
    <name type="scientific">Synechococcus phage S-SSM5</name>
    <dbReference type="NCBI Taxonomy" id="445685"/>
    <lineage>
        <taxon>Viruses</taxon>
        <taxon>Duplodnaviria</taxon>
        <taxon>Heunggongvirae</taxon>
        <taxon>Uroviricota</taxon>
        <taxon>Caudoviricetes</taxon>
        <taxon>Pantevenvirales</taxon>
        <taxon>Kyanoviridae</taxon>
        <taxon>Glaucusvirus</taxon>
        <taxon>Glaucusvirus ssm5</taxon>
    </lineage>
</organism>
<reference evidence="1 2" key="1">
    <citation type="journal article" date="2010" name="Environ. Microbiol.">
        <title>Genomic analysis of oceanic cyanobacterial myoviruses compared with T4-like myoviruses from diverse hosts and environments.</title>
        <authorList>
            <person name="Sullivan M.B."/>
            <person name="Huang K.H."/>
            <person name="Ignacio-Espinoza J.C."/>
            <person name="Berlin A.M."/>
            <person name="Kelly L."/>
            <person name="Weigele P.R."/>
            <person name="DeFrancesco A.S."/>
            <person name="Kern S.E."/>
            <person name="Thompson L.R."/>
            <person name="Young S."/>
            <person name="Yandava C."/>
            <person name="Fu R."/>
            <person name="Krastins B."/>
            <person name="Chase M."/>
            <person name="Sarracino D."/>
            <person name="Osburne M.S."/>
            <person name="Henn M.R."/>
            <person name="Chisholm S.W."/>
        </authorList>
    </citation>
    <scope>NUCLEOTIDE SEQUENCE [LARGE SCALE GENOMIC DNA]</scope>
    <source>
        <strain evidence="1">8102-12</strain>
    </source>
</reference>
<dbReference type="RefSeq" id="YP_004324769.1">
    <property type="nucleotide sequence ID" value="NC_015289.1"/>
</dbReference>
<protein>
    <submittedName>
        <fullName evidence="1">Uncharacterized protein</fullName>
    </submittedName>
</protein>
<dbReference type="KEGG" id="vg:10329199"/>
<evidence type="ECO:0000313" key="2">
    <source>
        <dbReference type="Proteomes" id="UP000006526"/>
    </source>
</evidence>
<dbReference type="EMBL" id="GU071097">
    <property type="protein sequence ID" value="ADO97904.1"/>
    <property type="molecule type" value="Genomic_DNA"/>
</dbReference>
<gene>
    <name evidence="1" type="ORF">SSSM5_166</name>
</gene>